<evidence type="ECO:0000256" key="2">
    <source>
        <dbReference type="SAM" id="SignalP"/>
    </source>
</evidence>
<feature type="region of interest" description="Disordered" evidence="1">
    <location>
        <begin position="616"/>
        <end position="635"/>
    </location>
</feature>
<dbReference type="AlphaFoldDB" id="A0A4U6XCF4"/>
<feature type="compositionally biased region" description="Basic and acidic residues" evidence="1">
    <location>
        <begin position="622"/>
        <end position="635"/>
    </location>
</feature>
<organism evidence="3 4">
    <name type="scientific">Colletotrichum tanaceti</name>
    <dbReference type="NCBI Taxonomy" id="1306861"/>
    <lineage>
        <taxon>Eukaryota</taxon>
        <taxon>Fungi</taxon>
        <taxon>Dikarya</taxon>
        <taxon>Ascomycota</taxon>
        <taxon>Pezizomycotina</taxon>
        <taxon>Sordariomycetes</taxon>
        <taxon>Hypocreomycetidae</taxon>
        <taxon>Glomerellales</taxon>
        <taxon>Glomerellaceae</taxon>
        <taxon>Colletotrichum</taxon>
        <taxon>Colletotrichum destructivum species complex</taxon>
    </lineage>
</organism>
<evidence type="ECO:0000313" key="3">
    <source>
        <dbReference type="EMBL" id="TKW53420.1"/>
    </source>
</evidence>
<proteinExistence type="predicted"/>
<sequence>MLHATVLGLLASHLSLSLSSPSLSLRVNLVRDILVRDNLVQDNLVRAVLFIGHDGVVVRGDVPRVQHRPGRLVGAVAVEPAEAEDLVRPSHARRDRLVGVAGVVGRAVPVRVDDAADPSRTPLTRPISPERLEARRVDGAALDVELETLVEPGPERQVALREGVHGGVAVQGVREGRLVVVVVPAGAFERRRRRRRRRGKRRRLLARRRKGVDDAASVVVEAADVGVRQALVPGRRDASLLRLDPRGDGEAARHRDGVLDRLVEARRVAPDGLRELDLRVVVVVLLAPHDARRDAVLVVVEPEEHLAGEVPPVLRRVGQPGAGLAVVDEPDDAELDGVFAAVAQQRQPRGDVDLVVAQVEGVDADDGPVQLGHDAAGEDDGERPVHARQAAVDEDLDLAERGVAREIADVRLLFEGAGGGLRRVGPPELLLVLRLDGGGEDGAVRVAGEAQERGGVVCGVRPEGPEVAGRRRLLRHGEDEVGGRAAPRPHGALEEGGREGGVQEAGVGVVDLVLELEEQGLGLPPEREVGGDVLEPGPGDAARRGLGGGGGEEVDAAEERAAPAVELAAADLDGEVDDDVVEPGSGEARGRRVLCDKGFAVAGCELVLHEGDGDGLVGGGAGREEDRLGDLERFQ</sequence>
<dbReference type="Proteomes" id="UP000310108">
    <property type="component" value="Unassembled WGS sequence"/>
</dbReference>
<feature type="region of interest" description="Disordered" evidence="1">
    <location>
        <begin position="477"/>
        <end position="500"/>
    </location>
</feature>
<dbReference type="EMBL" id="PJEX01000186">
    <property type="protein sequence ID" value="TKW53420.1"/>
    <property type="molecule type" value="Genomic_DNA"/>
</dbReference>
<keyword evidence="2" id="KW-0732">Signal</keyword>
<reference evidence="3 4" key="1">
    <citation type="journal article" date="2019" name="PLoS ONE">
        <title>Comparative genome analysis indicates high evolutionary potential of pathogenicity genes in Colletotrichum tanaceti.</title>
        <authorList>
            <person name="Lelwala R.V."/>
            <person name="Korhonen P.K."/>
            <person name="Young N.D."/>
            <person name="Scott J.B."/>
            <person name="Ades P.A."/>
            <person name="Gasser R.B."/>
            <person name="Taylor P.W.J."/>
        </authorList>
    </citation>
    <scope>NUCLEOTIDE SEQUENCE [LARGE SCALE GENOMIC DNA]</scope>
    <source>
        <strain evidence="3">BRIP57314</strain>
    </source>
</reference>
<evidence type="ECO:0000313" key="4">
    <source>
        <dbReference type="Proteomes" id="UP000310108"/>
    </source>
</evidence>
<comment type="caution">
    <text evidence="3">The sequence shown here is derived from an EMBL/GenBank/DDBJ whole genome shotgun (WGS) entry which is preliminary data.</text>
</comment>
<accession>A0A4U6XCF4</accession>
<feature type="region of interest" description="Disordered" evidence="1">
    <location>
        <begin position="523"/>
        <end position="553"/>
    </location>
</feature>
<feature type="chain" id="PRO_5020594103" evidence="2">
    <location>
        <begin position="20"/>
        <end position="635"/>
    </location>
</feature>
<gene>
    <name evidence="3" type="ORF">CTA1_8832</name>
</gene>
<evidence type="ECO:0000256" key="1">
    <source>
        <dbReference type="SAM" id="MobiDB-lite"/>
    </source>
</evidence>
<name>A0A4U6XCF4_9PEZI</name>
<keyword evidence="4" id="KW-1185">Reference proteome</keyword>
<feature type="signal peptide" evidence="2">
    <location>
        <begin position="1"/>
        <end position="19"/>
    </location>
</feature>
<protein>
    <submittedName>
        <fullName evidence="3">Uncharacterized protein</fullName>
    </submittedName>
</protein>